<evidence type="ECO:0000259" key="5">
    <source>
        <dbReference type="Pfam" id="PF02570"/>
    </source>
</evidence>
<dbReference type="EMBL" id="JAICBX010000001">
    <property type="protein sequence ID" value="MBW8635993.1"/>
    <property type="molecule type" value="Genomic_DNA"/>
</dbReference>
<evidence type="ECO:0000256" key="1">
    <source>
        <dbReference type="ARBA" id="ARBA00004953"/>
    </source>
</evidence>
<reference evidence="6" key="1">
    <citation type="submission" date="2021-08" db="EMBL/GenBank/DDBJ databases">
        <title>Hoeflea bacterium WL0058 sp. nov., isolated from the sediment.</title>
        <authorList>
            <person name="Wang L."/>
            <person name="Zhang D."/>
        </authorList>
    </citation>
    <scope>NUCLEOTIDE SEQUENCE</scope>
    <source>
        <strain evidence="6">WL0058</strain>
    </source>
</reference>
<dbReference type="PANTHER" id="PTHR43588">
    <property type="entry name" value="COBALT-PRECORRIN-8 METHYLMUTASE"/>
    <property type="match status" value="1"/>
</dbReference>
<keyword evidence="3" id="KW-0169">Cobalamin biosynthesis</keyword>
<dbReference type="Proteomes" id="UP001196509">
    <property type="component" value="Unassembled WGS sequence"/>
</dbReference>
<dbReference type="InterPro" id="IPR003722">
    <property type="entry name" value="Cbl_synth_CobH/CbiC"/>
</dbReference>
<gene>
    <name evidence="6" type="ORF">K1W69_02255</name>
</gene>
<keyword evidence="7" id="KW-1185">Reference proteome</keyword>
<evidence type="ECO:0000256" key="4">
    <source>
        <dbReference type="ARBA" id="ARBA00023235"/>
    </source>
</evidence>
<evidence type="ECO:0000313" key="7">
    <source>
        <dbReference type="Proteomes" id="UP001196509"/>
    </source>
</evidence>
<evidence type="ECO:0000313" key="6">
    <source>
        <dbReference type="EMBL" id="MBW8635993.1"/>
    </source>
</evidence>
<dbReference type="EC" id="5.4.99.61" evidence="6"/>
<comment type="caution">
    <text evidence="6">The sequence shown here is derived from an EMBL/GenBank/DDBJ whole genome shotgun (WGS) entry which is preliminary data.</text>
</comment>
<evidence type="ECO:0000256" key="2">
    <source>
        <dbReference type="ARBA" id="ARBA00009774"/>
    </source>
</evidence>
<comment type="pathway">
    <text evidence="1">Cofactor biosynthesis; adenosylcobalamin biosynthesis.</text>
</comment>
<protein>
    <submittedName>
        <fullName evidence="6">Precorrin-8X methylmutase</fullName>
        <ecNumber evidence="6">5.4.99.61</ecNumber>
    </submittedName>
</protein>
<keyword evidence="4 6" id="KW-0413">Isomerase</keyword>
<dbReference type="Pfam" id="PF02570">
    <property type="entry name" value="CbiC"/>
    <property type="match status" value="1"/>
</dbReference>
<name>A0AAE3CZQ6_9HYPH</name>
<accession>A0AAE3CZQ6</accession>
<dbReference type="GO" id="GO:0016993">
    <property type="term" value="F:precorrin-8X methylmutase activity"/>
    <property type="evidence" value="ECO:0007669"/>
    <property type="project" value="UniProtKB-EC"/>
</dbReference>
<dbReference type="NCBIfam" id="NF006136">
    <property type="entry name" value="PRK08285.1"/>
    <property type="match status" value="1"/>
</dbReference>
<evidence type="ECO:0000256" key="3">
    <source>
        <dbReference type="ARBA" id="ARBA00022573"/>
    </source>
</evidence>
<dbReference type="GO" id="GO:0009236">
    <property type="term" value="P:cobalamin biosynthetic process"/>
    <property type="evidence" value="ECO:0007669"/>
    <property type="project" value="UniProtKB-KW"/>
</dbReference>
<dbReference type="SUPFAM" id="SSF63965">
    <property type="entry name" value="Precorrin-8X methylmutase CbiC/CobH"/>
    <property type="match status" value="1"/>
</dbReference>
<organism evidence="6 7">
    <name type="scientific">Flavimaribacter sediminis</name>
    <dbReference type="NCBI Taxonomy" id="2865987"/>
    <lineage>
        <taxon>Bacteria</taxon>
        <taxon>Pseudomonadati</taxon>
        <taxon>Pseudomonadota</taxon>
        <taxon>Alphaproteobacteria</taxon>
        <taxon>Hyphomicrobiales</taxon>
        <taxon>Rhizobiaceae</taxon>
        <taxon>Flavimaribacter</taxon>
    </lineage>
</organism>
<proteinExistence type="inferred from homology"/>
<dbReference type="AlphaFoldDB" id="A0AAE3CZQ6"/>
<sequence>MVEAAMDYIRDPQEIYRESFATIRREADLSGFPGGLGEIAVRVIHACGMVDIVDDLVMTPDAAEAGRAALDNGCAIICDVEMVRHGIMRRLLPNETELLCNVGSEAAAQLAFERETTRSAAAIESLSDRLPGSIVAIGNAPTALFHLLELLDRGLSPPALIVAAPVGFVGAAESKESLIADAGAIPHVVVRGRRGGSAMAASIVNAIAGGLKTCT</sequence>
<dbReference type="PANTHER" id="PTHR43588:SF1">
    <property type="entry name" value="COBALT-PRECORRIN-8 METHYLMUTASE"/>
    <property type="match status" value="1"/>
</dbReference>
<feature type="domain" description="Cobalamin biosynthesis precorrin-8X methylmutase CobH/CbiC" evidence="5">
    <location>
        <begin position="14"/>
        <end position="208"/>
    </location>
</feature>
<dbReference type="InterPro" id="IPR036588">
    <property type="entry name" value="CobH/CbiC_sf"/>
</dbReference>
<comment type="similarity">
    <text evidence="2">Belongs to the CobH/CbiC family.</text>
</comment>
<dbReference type="Gene3D" id="3.40.50.10230">
    <property type="entry name" value="Cobalamin biosynthesis CobH/CbiC, precorrin-8X methylmutase"/>
    <property type="match status" value="1"/>
</dbReference>